<keyword evidence="2" id="KW-1185">Reference proteome</keyword>
<accession>A0A5E4MPD1</accession>
<organism evidence="1 2">
    <name type="scientific">Cinara cedri</name>
    <dbReference type="NCBI Taxonomy" id="506608"/>
    <lineage>
        <taxon>Eukaryota</taxon>
        <taxon>Metazoa</taxon>
        <taxon>Ecdysozoa</taxon>
        <taxon>Arthropoda</taxon>
        <taxon>Hexapoda</taxon>
        <taxon>Insecta</taxon>
        <taxon>Pterygota</taxon>
        <taxon>Neoptera</taxon>
        <taxon>Paraneoptera</taxon>
        <taxon>Hemiptera</taxon>
        <taxon>Sternorrhyncha</taxon>
        <taxon>Aphidomorpha</taxon>
        <taxon>Aphidoidea</taxon>
        <taxon>Aphididae</taxon>
        <taxon>Lachninae</taxon>
        <taxon>Cinara</taxon>
    </lineage>
</organism>
<dbReference type="OrthoDB" id="6607069at2759"/>
<reference evidence="1 2" key="1">
    <citation type="submission" date="2019-08" db="EMBL/GenBank/DDBJ databases">
        <authorList>
            <person name="Alioto T."/>
            <person name="Alioto T."/>
            <person name="Gomez Garrido J."/>
        </authorList>
    </citation>
    <scope>NUCLEOTIDE SEQUENCE [LARGE SCALE GENOMIC DNA]</scope>
</reference>
<evidence type="ECO:0000313" key="1">
    <source>
        <dbReference type="EMBL" id="VVC33315.1"/>
    </source>
</evidence>
<evidence type="ECO:0000313" key="2">
    <source>
        <dbReference type="Proteomes" id="UP000325440"/>
    </source>
</evidence>
<sequence>MEPLVENIMLNEKNKKLVLIDDFKFYFQKLLCKDIERWAFSKRSCKAYIKLNSEHEVIFRNIGHNHNKDDKKKLNRKQVCNNLKPKALDDPFEKPSKILHRGLLQRDISTWASDDTKRVQNNLHYI</sequence>
<dbReference type="EMBL" id="CABPRJ010000966">
    <property type="protein sequence ID" value="VVC33315.1"/>
    <property type="molecule type" value="Genomic_DNA"/>
</dbReference>
<gene>
    <name evidence="1" type="ORF">CINCED_3A006893</name>
</gene>
<name>A0A5E4MPD1_9HEMI</name>
<proteinExistence type="predicted"/>
<dbReference type="Gene3D" id="2.20.25.240">
    <property type="match status" value="1"/>
</dbReference>
<dbReference type="Proteomes" id="UP000325440">
    <property type="component" value="Unassembled WGS sequence"/>
</dbReference>
<dbReference type="AlphaFoldDB" id="A0A5E4MPD1"/>
<evidence type="ECO:0008006" key="3">
    <source>
        <dbReference type="Google" id="ProtNLM"/>
    </source>
</evidence>
<protein>
    <recommendedName>
        <fullName evidence="3">FLYWCH-type domain-containing protein</fullName>
    </recommendedName>
</protein>